<dbReference type="AlphaFoldDB" id="A0A2A4WXX5"/>
<sequence length="99" mass="11043">MVLKTTTKNMEKLLQVIMVDLAKSDRNKAAAQRVRTNTVKLQKTAKTYRKESMDAIKPSVKKSKAAKKSKSAKKRPVARKNVASSSSKRAVSKKKRARA</sequence>
<name>A0A2A4WXX5_UNCAE</name>
<feature type="compositionally biased region" description="Low complexity" evidence="2">
    <location>
        <begin position="79"/>
        <end position="89"/>
    </location>
</feature>
<evidence type="ECO:0000256" key="2">
    <source>
        <dbReference type="SAM" id="MobiDB-lite"/>
    </source>
</evidence>
<protein>
    <submittedName>
        <fullName evidence="3">Histone</fullName>
    </submittedName>
</protein>
<comment type="function">
    <text evidence="1">Might have a role analogous to that of eukaryotic histone proteins.</text>
</comment>
<reference evidence="4" key="1">
    <citation type="submission" date="2017-08" db="EMBL/GenBank/DDBJ databases">
        <title>A dynamic microbial community with high functional redundancy inhabits the cold, oxic subseafloor aquifer.</title>
        <authorList>
            <person name="Tully B.J."/>
            <person name="Wheat C.G."/>
            <person name="Glazer B.T."/>
            <person name="Huber J.A."/>
        </authorList>
    </citation>
    <scope>NUCLEOTIDE SEQUENCE [LARGE SCALE GENOMIC DNA]</scope>
</reference>
<dbReference type="InterPro" id="IPR010886">
    <property type="entry name" value="Hc1"/>
</dbReference>
<accession>A0A2A4WXX5</accession>
<organism evidence="3 4">
    <name type="scientific">Aerophobetes bacterium</name>
    <dbReference type="NCBI Taxonomy" id="2030807"/>
    <lineage>
        <taxon>Bacteria</taxon>
        <taxon>Candidatus Aerophobota</taxon>
    </lineage>
</organism>
<feature type="compositionally biased region" description="Basic residues" evidence="2">
    <location>
        <begin position="59"/>
        <end position="78"/>
    </location>
</feature>
<proteinExistence type="predicted"/>
<evidence type="ECO:0000313" key="4">
    <source>
        <dbReference type="Proteomes" id="UP000218775"/>
    </source>
</evidence>
<feature type="region of interest" description="Disordered" evidence="2">
    <location>
        <begin position="25"/>
        <end position="99"/>
    </location>
</feature>
<evidence type="ECO:0000313" key="3">
    <source>
        <dbReference type="EMBL" id="PCI75076.1"/>
    </source>
</evidence>
<feature type="compositionally biased region" description="Basic residues" evidence="2">
    <location>
        <begin position="90"/>
        <end position="99"/>
    </location>
</feature>
<comment type="caution">
    <text evidence="3">The sequence shown here is derived from an EMBL/GenBank/DDBJ whole genome shotgun (WGS) entry which is preliminary data.</text>
</comment>
<dbReference type="GO" id="GO:0030527">
    <property type="term" value="F:structural constituent of chromatin"/>
    <property type="evidence" value="ECO:0007669"/>
    <property type="project" value="InterPro"/>
</dbReference>
<gene>
    <name evidence="3" type="ORF">COB21_06070</name>
</gene>
<dbReference type="GO" id="GO:0003677">
    <property type="term" value="F:DNA binding"/>
    <property type="evidence" value="ECO:0007669"/>
    <property type="project" value="InterPro"/>
</dbReference>
<dbReference type="Pfam" id="PF07432">
    <property type="entry name" value="Hc1"/>
    <property type="match status" value="1"/>
</dbReference>
<dbReference type="EMBL" id="NVUK01000057">
    <property type="protein sequence ID" value="PCI75076.1"/>
    <property type="molecule type" value="Genomic_DNA"/>
</dbReference>
<evidence type="ECO:0000256" key="1">
    <source>
        <dbReference type="ARBA" id="ARBA00002333"/>
    </source>
</evidence>
<dbReference type="Proteomes" id="UP000218775">
    <property type="component" value="Unassembled WGS sequence"/>
</dbReference>
<feature type="compositionally biased region" description="Polar residues" evidence="2">
    <location>
        <begin position="34"/>
        <end position="45"/>
    </location>
</feature>